<comment type="function">
    <text evidence="7">Component of the EKC/KEOPS complex that is required for the formation of a threonylcarbamoyl group on adenosine at position 37 (t(6)A37) in tRNAs that read codons beginning with adenine. The complex is probably involved in the transfer of the threonylcarbamoyl moiety of threonylcarbamoyl-AMP (TC-AMP) to the N6 group of A37. CGI121 acts as an allosteric effector that regulates the t(6)A activity of the complex. The EKC/KEOPS complex also promotes both telomere uncapping and telomere elongation. The complex is required for efficient recruitment of transcriptional coactivators. CGI121 is not required for tRNA modification.</text>
</comment>
<comment type="similarity">
    <text evidence="2 8">Belongs to the CGI121/TPRKB family.</text>
</comment>
<evidence type="ECO:0000256" key="7">
    <source>
        <dbReference type="ARBA" id="ARBA00025043"/>
    </source>
</evidence>
<dbReference type="GO" id="GO:0005829">
    <property type="term" value="C:cytosol"/>
    <property type="evidence" value="ECO:0007669"/>
    <property type="project" value="TreeGrafter"/>
</dbReference>
<name>A0A165PLZ3_9AGAM</name>
<dbReference type="GO" id="GO:0000408">
    <property type="term" value="C:EKC/KEOPS complex"/>
    <property type="evidence" value="ECO:0007669"/>
    <property type="project" value="TreeGrafter"/>
</dbReference>
<evidence type="ECO:0000256" key="2">
    <source>
        <dbReference type="ARBA" id="ARBA00005546"/>
    </source>
</evidence>
<dbReference type="EMBL" id="KV425609">
    <property type="protein sequence ID" value="KZT21228.1"/>
    <property type="molecule type" value="Genomic_DNA"/>
</dbReference>
<keyword evidence="5" id="KW-0819">tRNA processing</keyword>
<dbReference type="GO" id="GO:0005634">
    <property type="term" value="C:nucleus"/>
    <property type="evidence" value="ECO:0007669"/>
    <property type="project" value="UniProtKB-SubCell"/>
</dbReference>
<dbReference type="PANTHER" id="PTHR15840:SF10">
    <property type="entry name" value="EKC_KEOPS COMPLEX SUBUNIT TPRKB"/>
    <property type="match status" value="1"/>
</dbReference>
<evidence type="ECO:0000256" key="4">
    <source>
        <dbReference type="ARBA" id="ARBA00016009"/>
    </source>
</evidence>
<evidence type="ECO:0000256" key="6">
    <source>
        <dbReference type="ARBA" id="ARBA00023242"/>
    </source>
</evidence>
<sequence>MEVISYPYFPAHLSRAYIALYTSVTDAGSLRSRIINAATLASPEGDQERELLNFAFVDPRLITSALHVETAVYQAILAAAQGSLRTKTVHSEVLWALNPGNNISEAIRRYGVSDGCTSLLVIRIDSSELQDVEAKMGSVVSGQLVPLTQLGTLTDWAAVKKYHKLNQEAAIKAASGDIQKEHDVVDNIVVSSVAIKSVMG</sequence>
<dbReference type="Gene3D" id="3.30.2380.10">
    <property type="entry name" value="CGI121/TPRKB"/>
    <property type="match status" value="1"/>
</dbReference>
<evidence type="ECO:0000256" key="8">
    <source>
        <dbReference type="RuleBase" id="RU004398"/>
    </source>
</evidence>
<dbReference type="InParanoid" id="A0A165PLZ3"/>
<dbReference type="InterPro" id="IPR013926">
    <property type="entry name" value="CGI121/TPRKB"/>
</dbReference>
<evidence type="ECO:0000313" key="9">
    <source>
        <dbReference type="EMBL" id="KZT21228.1"/>
    </source>
</evidence>
<evidence type="ECO:0000256" key="3">
    <source>
        <dbReference type="ARBA" id="ARBA00015316"/>
    </source>
</evidence>
<comment type="subcellular location">
    <subcellularLocation>
        <location evidence="1">Nucleus</location>
    </subcellularLocation>
</comment>
<dbReference type="PANTHER" id="PTHR15840">
    <property type="entry name" value="CGI-121 FAMILY MEMBER"/>
    <property type="match status" value="1"/>
</dbReference>
<organism evidence="9 10">
    <name type="scientific">Neolentinus lepideus HHB14362 ss-1</name>
    <dbReference type="NCBI Taxonomy" id="1314782"/>
    <lineage>
        <taxon>Eukaryota</taxon>
        <taxon>Fungi</taxon>
        <taxon>Dikarya</taxon>
        <taxon>Basidiomycota</taxon>
        <taxon>Agaricomycotina</taxon>
        <taxon>Agaricomycetes</taxon>
        <taxon>Gloeophyllales</taxon>
        <taxon>Gloeophyllaceae</taxon>
        <taxon>Neolentinus</taxon>
    </lineage>
</organism>
<dbReference type="STRING" id="1314782.A0A165PLZ3"/>
<evidence type="ECO:0000256" key="1">
    <source>
        <dbReference type="ARBA" id="ARBA00004123"/>
    </source>
</evidence>
<reference evidence="9 10" key="1">
    <citation type="journal article" date="2016" name="Mol. Biol. Evol.">
        <title>Comparative Genomics of Early-Diverging Mushroom-Forming Fungi Provides Insights into the Origins of Lignocellulose Decay Capabilities.</title>
        <authorList>
            <person name="Nagy L.G."/>
            <person name="Riley R."/>
            <person name="Tritt A."/>
            <person name="Adam C."/>
            <person name="Daum C."/>
            <person name="Floudas D."/>
            <person name="Sun H."/>
            <person name="Yadav J.S."/>
            <person name="Pangilinan J."/>
            <person name="Larsson K.H."/>
            <person name="Matsuura K."/>
            <person name="Barry K."/>
            <person name="Labutti K."/>
            <person name="Kuo R."/>
            <person name="Ohm R.A."/>
            <person name="Bhattacharya S.S."/>
            <person name="Shirouzu T."/>
            <person name="Yoshinaga Y."/>
            <person name="Martin F.M."/>
            <person name="Grigoriev I.V."/>
            <person name="Hibbett D.S."/>
        </authorList>
    </citation>
    <scope>NUCLEOTIDE SEQUENCE [LARGE SCALE GENOMIC DNA]</scope>
    <source>
        <strain evidence="9 10">HHB14362 ss-1</strain>
    </source>
</reference>
<dbReference type="AlphaFoldDB" id="A0A165PLZ3"/>
<gene>
    <name evidence="9" type="ORF">NEOLEDRAFT_766054</name>
</gene>
<protein>
    <recommendedName>
        <fullName evidence="4">EKC/KEOPS complex subunit CGI121</fullName>
    </recommendedName>
    <alternativeName>
        <fullName evidence="3">EKC/KEOPS complex subunit cgi121</fullName>
    </alternativeName>
</protein>
<dbReference type="SUPFAM" id="SSF143870">
    <property type="entry name" value="PF0523-like"/>
    <property type="match status" value="1"/>
</dbReference>
<evidence type="ECO:0000313" key="10">
    <source>
        <dbReference type="Proteomes" id="UP000076761"/>
    </source>
</evidence>
<keyword evidence="6 8" id="KW-0539">Nucleus</keyword>
<proteinExistence type="inferred from homology"/>
<dbReference type="Pfam" id="PF08617">
    <property type="entry name" value="CGI-121"/>
    <property type="match status" value="1"/>
</dbReference>
<accession>A0A165PLZ3</accession>
<dbReference type="FunCoup" id="A0A165PLZ3">
    <property type="interactions" value="190"/>
</dbReference>
<dbReference type="GO" id="GO:0002949">
    <property type="term" value="P:tRNA threonylcarbamoyladenosine modification"/>
    <property type="evidence" value="ECO:0007669"/>
    <property type="project" value="TreeGrafter"/>
</dbReference>
<evidence type="ECO:0000256" key="5">
    <source>
        <dbReference type="ARBA" id="ARBA00022694"/>
    </source>
</evidence>
<dbReference type="Proteomes" id="UP000076761">
    <property type="component" value="Unassembled WGS sequence"/>
</dbReference>
<dbReference type="OrthoDB" id="329139at2759"/>
<keyword evidence="10" id="KW-1185">Reference proteome</keyword>
<dbReference type="InterPro" id="IPR036504">
    <property type="entry name" value="CGI121/TPRKB_sf"/>
</dbReference>